<keyword evidence="1" id="KW-1133">Transmembrane helix</keyword>
<name>A0ABS3LBZ0_9ENTE</name>
<dbReference type="RefSeq" id="WP_207673170.1">
    <property type="nucleotide sequence ID" value="NZ_JAFREM010000013.1"/>
</dbReference>
<sequence length="132" mass="14986">MVTIYDIFPINSLFIYLIVQIIATAFYWKAPKKSWLAISIYVIIIFVPFYTFFGSVIDQNLRTLGFSPKLNSRASAGYLTTLVMTLSVMLQNVLYYYGPERNISGAKIVALSILNILVLVTIICYSIFNAVY</sequence>
<evidence type="ECO:0000313" key="3">
    <source>
        <dbReference type="Proteomes" id="UP000664601"/>
    </source>
</evidence>
<evidence type="ECO:0000256" key="1">
    <source>
        <dbReference type="SAM" id="Phobius"/>
    </source>
</evidence>
<proteinExistence type="predicted"/>
<keyword evidence="3" id="KW-1185">Reference proteome</keyword>
<reference evidence="2 3" key="1">
    <citation type="submission" date="2021-03" db="EMBL/GenBank/DDBJ databases">
        <title>Enterococcal diversity collection.</title>
        <authorList>
            <person name="Gilmore M.S."/>
            <person name="Schwartzman J."/>
            <person name="Van Tyne D."/>
            <person name="Martin M."/>
            <person name="Earl A.M."/>
            <person name="Manson A.L."/>
            <person name="Straub T."/>
            <person name="Salamzade R."/>
            <person name="Saavedra J."/>
            <person name="Lebreton F."/>
            <person name="Prichula J."/>
            <person name="Schaufler K."/>
            <person name="Gaca A."/>
            <person name="Sgardioli B."/>
            <person name="Wagenaar J."/>
            <person name="Strong T."/>
        </authorList>
    </citation>
    <scope>NUCLEOTIDE SEQUENCE [LARGE SCALE GENOMIC DNA]</scope>
    <source>
        <strain evidence="2 3">669A</strain>
    </source>
</reference>
<feature type="transmembrane region" description="Helical" evidence="1">
    <location>
        <begin position="77"/>
        <end position="97"/>
    </location>
</feature>
<organism evidence="2 3">
    <name type="scientific">Candidatus Enterococcus moelleringii</name>
    <dbReference type="NCBI Taxonomy" id="2815325"/>
    <lineage>
        <taxon>Bacteria</taxon>
        <taxon>Bacillati</taxon>
        <taxon>Bacillota</taxon>
        <taxon>Bacilli</taxon>
        <taxon>Lactobacillales</taxon>
        <taxon>Enterococcaceae</taxon>
        <taxon>Enterococcus</taxon>
    </lineage>
</organism>
<gene>
    <name evidence="2" type="ORF">JZO70_08725</name>
</gene>
<evidence type="ECO:0000313" key="2">
    <source>
        <dbReference type="EMBL" id="MBO1306241.1"/>
    </source>
</evidence>
<feature type="transmembrane region" description="Helical" evidence="1">
    <location>
        <begin position="35"/>
        <end position="57"/>
    </location>
</feature>
<feature type="transmembrane region" description="Helical" evidence="1">
    <location>
        <begin position="6"/>
        <end position="28"/>
    </location>
</feature>
<dbReference type="Proteomes" id="UP000664601">
    <property type="component" value="Unassembled WGS sequence"/>
</dbReference>
<protein>
    <submittedName>
        <fullName evidence="2">Uncharacterized protein</fullName>
    </submittedName>
</protein>
<comment type="caution">
    <text evidence="2">The sequence shown here is derived from an EMBL/GenBank/DDBJ whole genome shotgun (WGS) entry which is preliminary data.</text>
</comment>
<keyword evidence="1" id="KW-0472">Membrane</keyword>
<accession>A0ABS3LBZ0</accession>
<keyword evidence="1" id="KW-0812">Transmembrane</keyword>
<feature type="transmembrane region" description="Helical" evidence="1">
    <location>
        <begin position="109"/>
        <end position="128"/>
    </location>
</feature>
<dbReference type="EMBL" id="JAFREM010000013">
    <property type="protein sequence ID" value="MBO1306241.1"/>
    <property type="molecule type" value="Genomic_DNA"/>
</dbReference>